<dbReference type="PANTHER" id="PTHR22916">
    <property type="entry name" value="GLYCOSYLTRANSFERASE"/>
    <property type="match status" value="1"/>
</dbReference>
<evidence type="ECO:0000313" key="3">
    <source>
        <dbReference type="Proteomes" id="UP000886742"/>
    </source>
</evidence>
<gene>
    <name evidence="2" type="ORF">IAD02_02615</name>
</gene>
<feature type="domain" description="Glycosyltransferase 2-like" evidence="1">
    <location>
        <begin position="4"/>
        <end position="137"/>
    </location>
</feature>
<dbReference type="GO" id="GO:0016758">
    <property type="term" value="F:hexosyltransferase activity"/>
    <property type="evidence" value="ECO:0007669"/>
    <property type="project" value="UniProtKB-ARBA"/>
</dbReference>
<dbReference type="Proteomes" id="UP000886742">
    <property type="component" value="Unassembled WGS sequence"/>
</dbReference>
<dbReference type="CDD" id="cd00761">
    <property type="entry name" value="Glyco_tranf_GTA_type"/>
    <property type="match status" value="1"/>
</dbReference>
<dbReference type="InterPro" id="IPR001173">
    <property type="entry name" value="Glyco_trans_2-like"/>
</dbReference>
<name>A0A9D1FGA3_9PROT</name>
<protein>
    <submittedName>
        <fullName evidence="2">Glycosyltransferase family 2 protein</fullName>
    </submittedName>
</protein>
<sequence length="302" mass="35198">MKISVIIPAYNCAEYICQTLDCIRLQTFPARDIEVIVYLDGCTDDTADAVAIYARNWPKMNLRAIRAAANQGLSIGRNTAVAAARGEYIHFMDADDVINTDFYQKLYDAAHRTDADVAVAGFIHERWPGDGIVFDREMVLSLPQDKIDATQVDMHGYCWRYLIRRDFWNHNHFAFPTDMKYCEDILIMTKMVYYANRIVLVPGAEYVYKYRQNSMLTTKSTRKLQANFYHRARCDVYIFMCTFDLRMTCKKYKFTAYRLFGLLPVLTARYSTDNNSCWLCLFGLIPFMRVRQKVKAKRPPLK</sequence>
<reference evidence="2" key="1">
    <citation type="submission" date="2020-10" db="EMBL/GenBank/DDBJ databases">
        <authorList>
            <person name="Gilroy R."/>
        </authorList>
    </citation>
    <scope>NUCLEOTIDE SEQUENCE</scope>
    <source>
        <strain evidence="2">ChiGjej3B3-5194</strain>
    </source>
</reference>
<dbReference type="InterPro" id="IPR029044">
    <property type="entry name" value="Nucleotide-diphossugar_trans"/>
</dbReference>
<dbReference type="Gene3D" id="3.90.550.10">
    <property type="entry name" value="Spore Coat Polysaccharide Biosynthesis Protein SpsA, Chain A"/>
    <property type="match status" value="1"/>
</dbReference>
<comment type="caution">
    <text evidence="2">The sequence shown here is derived from an EMBL/GenBank/DDBJ whole genome shotgun (WGS) entry which is preliminary data.</text>
</comment>
<dbReference type="AlphaFoldDB" id="A0A9D1FGA3"/>
<proteinExistence type="predicted"/>
<evidence type="ECO:0000313" key="2">
    <source>
        <dbReference type="EMBL" id="HIS70860.1"/>
    </source>
</evidence>
<dbReference type="PANTHER" id="PTHR22916:SF3">
    <property type="entry name" value="UDP-GLCNAC:BETAGAL BETA-1,3-N-ACETYLGLUCOSAMINYLTRANSFERASE-LIKE PROTEIN 1"/>
    <property type="match status" value="1"/>
</dbReference>
<accession>A0A9D1FGA3</accession>
<organism evidence="2 3">
    <name type="scientific">Candidatus Enterousia intestinigallinarum</name>
    <dbReference type="NCBI Taxonomy" id="2840790"/>
    <lineage>
        <taxon>Bacteria</taxon>
        <taxon>Pseudomonadati</taxon>
        <taxon>Pseudomonadota</taxon>
        <taxon>Alphaproteobacteria</taxon>
        <taxon>Candidatus Enterousia</taxon>
    </lineage>
</organism>
<evidence type="ECO:0000259" key="1">
    <source>
        <dbReference type="Pfam" id="PF00535"/>
    </source>
</evidence>
<reference evidence="2" key="2">
    <citation type="journal article" date="2021" name="PeerJ">
        <title>Extensive microbial diversity within the chicken gut microbiome revealed by metagenomics and culture.</title>
        <authorList>
            <person name="Gilroy R."/>
            <person name="Ravi A."/>
            <person name="Getino M."/>
            <person name="Pursley I."/>
            <person name="Horton D.L."/>
            <person name="Alikhan N.F."/>
            <person name="Baker D."/>
            <person name="Gharbi K."/>
            <person name="Hall N."/>
            <person name="Watson M."/>
            <person name="Adriaenssens E.M."/>
            <person name="Foster-Nyarko E."/>
            <person name="Jarju S."/>
            <person name="Secka A."/>
            <person name="Antonio M."/>
            <person name="Oren A."/>
            <person name="Chaudhuri R.R."/>
            <person name="La Ragione R."/>
            <person name="Hildebrand F."/>
            <person name="Pallen M.J."/>
        </authorList>
    </citation>
    <scope>NUCLEOTIDE SEQUENCE</scope>
    <source>
        <strain evidence="2">ChiGjej3B3-5194</strain>
    </source>
</reference>
<dbReference type="EMBL" id="DVJI01000011">
    <property type="protein sequence ID" value="HIS70860.1"/>
    <property type="molecule type" value="Genomic_DNA"/>
</dbReference>
<dbReference type="Pfam" id="PF00535">
    <property type="entry name" value="Glycos_transf_2"/>
    <property type="match status" value="1"/>
</dbReference>
<dbReference type="SUPFAM" id="SSF53448">
    <property type="entry name" value="Nucleotide-diphospho-sugar transferases"/>
    <property type="match status" value="1"/>
</dbReference>